<feature type="active site" description="Proton donor" evidence="1">
    <location>
        <position position="52"/>
    </location>
</feature>
<dbReference type="EMBL" id="BTSX01000003">
    <property type="protein sequence ID" value="GMS88835.1"/>
    <property type="molecule type" value="Genomic_DNA"/>
</dbReference>
<organism evidence="5 6">
    <name type="scientific">Pristionchus entomophagus</name>
    <dbReference type="NCBI Taxonomy" id="358040"/>
    <lineage>
        <taxon>Eukaryota</taxon>
        <taxon>Metazoa</taxon>
        <taxon>Ecdysozoa</taxon>
        <taxon>Nematoda</taxon>
        <taxon>Chromadorea</taxon>
        <taxon>Rhabditida</taxon>
        <taxon>Rhabditina</taxon>
        <taxon>Diplogasteromorpha</taxon>
        <taxon>Diplogasteroidea</taxon>
        <taxon>Neodiplogasteridae</taxon>
        <taxon>Pristionchus</taxon>
    </lineage>
</organism>
<dbReference type="PANTHER" id="PTHR11732">
    <property type="entry name" value="ALDO/KETO REDUCTASE"/>
    <property type="match status" value="1"/>
</dbReference>
<protein>
    <recommendedName>
        <fullName evidence="4">NADP-dependent oxidoreductase domain-containing protein</fullName>
    </recommendedName>
</protein>
<dbReference type="InterPro" id="IPR020471">
    <property type="entry name" value="AKR"/>
</dbReference>
<feature type="domain" description="NADP-dependent oxidoreductase" evidence="4">
    <location>
        <begin position="20"/>
        <end position="301"/>
    </location>
</feature>
<dbReference type="PROSITE" id="PS00798">
    <property type="entry name" value="ALDOKETO_REDUCTASE_1"/>
    <property type="match status" value="1"/>
</dbReference>
<feature type="binding site" evidence="2">
    <location>
        <position position="114"/>
    </location>
    <ligand>
        <name>substrate</name>
    </ligand>
</feature>
<gene>
    <name evidence="5" type="ORF">PENTCL1PPCAC_11010</name>
</gene>
<dbReference type="InterPro" id="IPR018170">
    <property type="entry name" value="Aldo/ket_reductase_CS"/>
</dbReference>
<dbReference type="GO" id="GO:0016491">
    <property type="term" value="F:oxidoreductase activity"/>
    <property type="evidence" value="ECO:0007669"/>
    <property type="project" value="InterPro"/>
</dbReference>
<dbReference type="Pfam" id="PF00248">
    <property type="entry name" value="Aldo_ket_red"/>
    <property type="match status" value="1"/>
</dbReference>
<evidence type="ECO:0000256" key="1">
    <source>
        <dbReference type="PIRSR" id="PIRSR000097-1"/>
    </source>
</evidence>
<reference evidence="5" key="1">
    <citation type="submission" date="2023-10" db="EMBL/GenBank/DDBJ databases">
        <title>Genome assembly of Pristionchus species.</title>
        <authorList>
            <person name="Yoshida K."/>
            <person name="Sommer R.J."/>
        </authorList>
    </citation>
    <scope>NUCLEOTIDE SEQUENCE</scope>
    <source>
        <strain evidence="5">RS0144</strain>
    </source>
</reference>
<evidence type="ECO:0000259" key="4">
    <source>
        <dbReference type="Pfam" id="PF00248"/>
    </source>
</evidence>
<evidence type="ECO:0000256" key="2">
    <source>
        <dbReference type="PIRSR" id="PIRSR000097-2"/>
    </source>
</evidence>
<comment type="caution">
    <text evidence="5">The sequence shown here is derived from an EMBL/GenBank/DDBJ whole genome shotgun (WGS) entry which is preliminary data.</text>
</comment>
<evidence type="ECO:0000313" key="5">
    <source>
        <dbReference type="EMBL" id="GMS88835.1"/>
    </source>
</evidence>
<dbReference type="SUPFAM" id="SSF51430">
    <property type="entry name" value="NAD(P)-linked oxidoreductase"/>
    <property type="match status" value="1"/>
</dbReference>
<dbReference type="Gene3D" id="3.20.20.100">
    <property type="entry name" value="NADP-dependent oxidoreductase domain"/>
    <property type="match status" value="1"/>
</dbReference>
<accession>A0AAV5T054</accession>
<feature type="site" description="Lowers pKa of active site Tyr" evidence="3">
    <location>
        <position position="81"/>
    </location>
</feature>
<dbReference type="InterPro" id="IPR023210">
    <property type="entry name" value="NADP_OxRdtase_dom"/>
</dbReference>
<dbReference type="Proteomes" id="UP001432027">
    <property type="component" value="Unassembled WGS sequence"/>
</dbReference>
<keyword evidence="6" id="KW-1185">Reference proteome</keyword>
<dbReference type="AlphaFoldDB" id="A0AAV5T054"/>
<proteinExistence type="predicted"/>
<dbReference type="PRINTS" id="PR00069">
    <property type="entry name" value="ALDKETRDTASE"/>
</dbReference>
<sequence length="334" mass="38422">MSSIPSVALYTGAHLPLFGLGTWTAMNAEELRIALRVALDSGYRLIDTAEFYQNEHVIGEVLEEYFTAGKLRREEVFITTKLPFNSMQPEEAEASIKKQLSSLRLSYIDLYLIHVPCPMKMSGTNAIMRNNLQKNFTSGQFIHEDIEHIDTWRTLEKYYRSGQLRALGVSNFNASQIQSLFDKAEIKPANLQVELHIYWPQHELHELCEKLKMTLTAYAPIGSPGRLTFRPNDNWPIGSPMDDPVVEEMAKRYGKTPAEILLRHLIQRGISVIPKSTNPERVKQNIDIFDFELCTEDQKKLLGIQKRVRLFEFRYAAGNKHYPFDDVDLTKKND</sequence>
<dbReference type="FunFam" id="3.20.20.100:FF:000029">
    <property type="entry name" value="Aldo-keto reductase"/>
    <property type="match status" value="1"/>
</dbReference>
<evidence type="ECO:0000256" key="3">
    <source>
        <dbReference type="PIRSR" id="PIRSR000097-3"/>
    </source>
</evidence>
<dbReference type="PIRSF" id="PIRSF000097">
    <property type="entry name" value="AKR"/>
    <property type="match status" value="1"/>
</dbReference>
<dbReference type="InterPro" id="IPR036812">
    <property type="entry name" value="NAD(P)_OxRdtase_dom_sf"/>
</dbReference>
<name>A0AAV5T054_9BILA</name>
<feature type="non-terminal residue" evidence="5">
    <location>
        <position position="334"/>
    </location>
</feature>
<evidence type="ECO:0000313" key="6">
    <source>
        <dbReference type="Proteomes" id="UP001432027"/>
    </source>
</evidence>